<dbReference type="InterPro" id="IPR013752">
    <property type="entry name" value="KPA_reductase"/>
</dbReference>
<name>A0ABW1VIH2_9MICO</name>
<dbReference type="Gene3D" id="1.10.1040.10">
    <property type="entry name" value="N-(1-d-carboxylethyl)-l-norvaline Dehydrogenase, domain 2"/>
    <property type="match status" value="1"/>
</dbReference>
<keyword evidence="8 11" id="KW-0560">Oxidoreductase</keyword>
<dbReference type="Pfam" id="PF08546">
    <property type="entry name" value="ApbA_C"/>
    <property type="match status" value="1"/>
</dbReference>
<dbReference type="InterPro" id="IPR013332">
    <property type="entry name" value="KPR_N"/>
</dbReference>
<dbReference type="SUPFAM" id="SSF51735">
    <property type="entry name" value="NAD(P)-binding Rossmann-fold domains"/>
    <property type="match status" value="1"/>
</dbReference>
<evidence type="ECO:0000256" key="9">
    <source>
        <dbReference type="ARBA" id="ARBA00032024"/>
    </source>
</evidence>
<evidence type="ECO:0000256" key="6">
    <source>
        <dbReference type="ARBA" id="ARBA00022655"/>
    </source>
</evidence>
<dbReference type="InterPro" id="IPR003710">
    <property type="entry name" value="ApbA"/>
</dbReference>
<accession>A0ABW1VIH2</accession>
<evidence type="ECO:0000256" key="4">
    <source>
        <dbReference type="ARBA" id="ARBA00013014"/>
    </source>
</evidence>
<dbReference type="InterPro" id="IPR036291">
    <property type="entry name" value="NAD(P)-bd_dom_sf"/>
</dbReference>
<evidence type="ECO:0000256" key="1">
    <source>
        <dbReference type="ARBA" id="ARBA00002919"/>
    </source>
</evidence>
<comment type="catalytic activity">
    <reaction evidence="10 11">
        <text>(R)-pantoate + NADP(+) = 2-dehydropantoate + NADPH + H(+)</text>
        <dbReference type="Rhea" id="RHEA:16233"/>
        <dbReference type="ChEBI" id="CHEBI:11561"/>
        <dbReference type="ChEBI" id="CHEBI:15378"/>
        <dbReference type="ChEBI" id="CHEBI:15980"/>
        <dbReference type="ChEBI" id="CHEBI:57783"/>
        <dbReference type="ChEBI" id="CHEBI:58349"/>
        <dbReference type="EC" id="1.1.1.169"/>
    </reaction>
</comment>
<dbReference type="PANTHER" id="PTHR43765:SF2">
    <property type="entry name" value="2-DEHYDROPANTOATE 2-REDUCTASE"/>
    <property type="match status" value="1"/>
</dbReference>
<evidence type="ECO:0000259" key="13">
    <source>
        <dbReference type="Pfam" id="PF08546"/>
    </source>
</evidence>
<keyword evidence="6 11" id="KW-0566">Pantothenate biosynthesis</keyword>
<reference evidence="15" key="1">
    <citation type="journal article" date="2019" name="Int. J. Syst. Evol. Microbiol.">
        <title>The Global Catalogue of Microorganisms (GCM) 10K type strain sequencing project: providing services to taxonomists for standard genome sequencing and annotation.</title>
        <authorList>
            <consortium name="The Broad Institute Genomics Platform"/>
            <consortium name="The Broad Institute Genome Sequencing Center for Infectious Disease"/>
            <person name="Wu L."/>
            <person name="Ma J."/>
        </authorList>
    </citation>
    <scope>NUCLEOTIDE SEQUENCE [LARGE SCALE GENOMIC DNA]</scope>
    <source>
        <strain evidence="15">CCUG 43304</strain>
    </source>
</reference>
<dbReference type="EMBL" id="JBHSTP010000004">
    <property type="protein sequence ID" value="MFC6357342.1"/>
    <property type="molecule type" value="Genomic_DNA"/>
</dbReference>
<feature type="domain" description="Ketopantoate reductase C-terminal" evidence="13">
    <location>
        <begin position="172"/>
        <end position="314"/>
    </location>
</feature>
<evidence type="ECO:0000256" key="3">
    <source>
        <dbReference type="ARBA" id="ARBA00007870"/>
    </source>
</evidence>
<dbReference type="InterPro" id="IPR013328">
    <property type="entry name" value="6PGD_dom2"/>
</dbReference>
<dbReference type="NCBIfam" id="TIGR00745">
    <property type="entry name" value="apbA_panE"/>
    <property type="match status" value="1"/>
</dbReference>
<evidence type="ECO:0000313" key="15">
    <source>
        <dbReference type="Proteomes" id="UP001596306"/>
    </source>
</evidence>
<dbReference type="Pfam" id="PF02558">
    <property type="entry name" value="ApbA"/>
    <property type="match status" value="1"/>
</dbReference>
<evidence type="ECO:0000256" key="8">
    <source>
        <dbReference type="ARBA" id="ARBA00023002"/>
    </source>
</evidence>
<evidence type="ECO:0000256" key="5">
    <source>
        <dbReference type="ARBA" id="ARBA00019465"/>
    </source>
</evidence>
<gene>
    <name evidence="14" type="ORF">ACFQB0_14620</name>
</gene>
<dbReference type="InterPro" id="IPR050838">
    <property type="entry name" value="Ketopantoate_reductase"/>
</dbReference>
<dbReference type="RefSeq" id="WP_386733069.1">
    <property type="nucleotide sequence ID" value="NZ_JBHSTP010000004.1"/>
</dbReference>
<keyword evidence="7 11" id="KW-0521">NADP</keyword>
<dbReference type="Proteomes" id="UP001596306">
    <property type="component" value="Unassembled WGS sequence"/>
</dbReference>
<sequence>MRIAVIGAGALGGTFAVLLARAGHEVTVTARGAGLAAIRSGGIRLDGGFGEAHEWVHALERLDETPELVLVCTKAQDAAAAIDDNAAVIDGASVIVLQNGLDGVATAERLLPRSSCFGALSIIAANYTEPGHVTITTPASTYIGRGSGPVDDETRRWQTLLSAAAPVVAIDDFVGAQWTKLVVNMLNGLPAATGLSVQTVVAHRGLRRIMTASMREAVRVGTARGIRFGTLQGLGDRRLRLFARLPIWIGQLLPLLMKARMGTVPNLGSTLQSLRRGQRSEIDHLNGVVVREGSTVGIPTPVNAAITAMVHEVEASGVHPTPDAVSARIRL</sequence>
<comment type="similarity">
    <text evidence="3 11">Belongs to the ketopantoate reductase family.</text>
</comment>
<protein>
    <recommendedName>
        <fullName evidence="5 11">2-dehydropantoate 2-reductase</fullName>
        <ecNumber evidence="4 11">1.1.1.169</ecNumber>
    </recommendedName>
    <alternativeName>
        <fullName evidence="9 11">Ketopantoate reductase</fullName>
    </alternativeName>
</protein>
<evidence type="ECO:0000313" key="14">
    <source>
        <dbReference type="EMBL" id="MFC6357342.1"/>
    </source>
</evidence>
<comment type="function">
    <text evidence="1 11">Catalyzes the NADPH-dependent reduction of ketopantoate into pantoic acid.</text>
</comment>
<evidence type="ECO:0000256" key="7">
    <source>
        <dbReference type="ARBA" id="ARBA00022857"/>
    </source>
</evidence>
<keyword evidence="15" id="KW-1185">Reference proteome</keyword>
<dbReference type="EC" id="1.1.1.169" evidence="4 11"/>
<dbReference type="PANTHER" id="PTHR43765">
    <property type="entry name" value="2-DEHYDROPANTOATE 2-REDUCTASE-RELATED"/>
    <property type="match status" value="1"/>
</dbReference>
<evidence type="ECO:0000256" key="2">
    <source>
        <dbReference type="ARBA" id="ARBA00004994"/>
    </source>
</evidence>
<dbReference type="InterPro" id="IPR008927">
    <property type="entry name" value="6-PGluconate_DH-like_C_sf"/>
</dbReference>
<evidence type="ECO:0000256" key="10">
    <source>
        <dbReference type="ARBA" id="ARBA00048793"/>
    </source>
</evidence>
<comment type="caution">
    <text evidence="14">The sequence shown here is derived from an EMBL/GenBank/DDBJ whole genome shotgun (WGS) entry which is preliminary data.</text>
</comment>
<feature type="domain" description="Ketopantoate reductase N-terminal" evidence="12">
    <location>
        <begin position="3"/>
        <end position="146"/>
    </location>
</feature>
<dbReference type="Gene3D" id="3.40.50.720">
    <property type="entry name" value="NAD(P)-binding Rossmann-like Domain"/>
    <property type="match status" value="1"/>
</dbReference>
<evidence type="ECO:0000256" key="11">
    <source>
        <dbReference type="RuleBase" id="RU362068"/>
    </source>
</evidence>
<evidence type="ECO:0000259" key="12">
    <source>
        <dbReference type="Pfam" id="PF02558"/>
    </source>
</evidence>
<comment type="pathway">
    <text evidence="2 11">Cofactor biosynthesis; (R)-pantothenate biosynthesis; (R)-pantoate from 3-methyl-2-oxobutanoate: step 2/2.</text>
</comment>
<dbReference type="SUPFAM" id="SSF48179">
    <property type="entry name" value="6-phosphogluconate dehydrogenase C-terminal domain-like"/>
    <property type="match status" value="1"/>
</dbReference>
<organism evidence="14 15">
    <name type="scientific">Luethyella okanaganae</name>
    <dbReference type="NCBI Taxonomy" id="69372"/>
    <lineage>
        <taxon>Bacteria</taxon>
        <taxon>Bacillati</taxon>
        <taxon>Actinomycetota</taxon>
        <taxon>Actinomycetes</taxon>
        <taxon>Micrococcales</taxon>
        <taxon>Microbacteriaceae</taxon>
        <taxon>Luethyella</taxon>
    </lineage>
</organism>
<proteinExistence type="inferred from homology"/>